<dbReference type="NCBIfam" id="TIGR03843">
    <property type="entry name" value="SCO1664 family protein"/>
    <property type="match status" value="1"/>
</dbReference>
<keyword evidence="3" id="KW-1185">Reference proteome</keyword>
<feature type="region of interest" description="Disordered" evidence="1">
    <location>
        <begin position="284"/>
        <end position="303"/>
    </location>
</feature>
<gene>
    <name evidence="2" type="ORF">E6W39_33285</name>
</gene>
<dbReference type="InterPro" id="IPR022292">
    <property type="entry name" value="CHP03843"/>
</dbReference>
<evidence type="ECO:0000313" key="3">
    <source>
        <dbReference type="Proteomes" id="UP000319103"/>
    </source>
</evidence>
<evidence type="ECO:0000313" key="2">
    <source>
        <dbReference type="EMBL" id="TQF06203.1"/>
    </source>
</evidence>
<organism evidence="2 3">
    <name type="scientific">Kitasatospora acidiphila</name>
    <dbReference type="NCBI Taxonomy" id="2567942"/>
    <lineage>
        <taxon>Bacteria</taxon>
        <taxon>Bacillati</taxon>
        <taxon>Actinomycetota</taxon>
        <taxon>Actinomycetes</taxon>
        <taxon>Kitasatosporales</taxon>
        <taxon>Streptomycetaceae</taxon>
        <taxon>Kitasatospora</taxon>
    </lineage>
</organism>
<sequence length="303" mass="32355">MPAPERLQALNTNQDSPEAEAEEPAAEIPDADPVAAAALAADVPAALELLRSGELTVHGQLTDASNAVLYCSSTLNGVSALCVYKPVRGERPLWDFPDGTLAGREVAAYELAAATGWPLIPPTVLRDGPFGPGMVQIWVEPDQQAAPLLALQDPSGPEPGWLPVVEAEVGEGRRALLVHADDERLRRLAVVDAVLNNADRKGGHLLPAADGRIYGIDHGVTFATSGKLRTLLWGWAEQPLTEEAVEMLGRLAAELDGALGARLAEHLTAVELTAARERTAELLRSRRHPVPSQEWPSIPWPPV</sequence>
<comment type="caution">
    <text evidence="2">The sequence shown here is derived from an EMBL/GenBank/DDBJ whole genome shotgun (WGS) entry which is preliminary data.</text>
</comment>
<dbReference type="RefSeq" id="WP_141636646.1">
    <property type="nucleotide sequence ID" value="NZ_VIGB01000003.1"/>
</dbReference>
<accession>A0A540WB22</accession>
<dbReference type="EMBL" id="VIGB01000003">
    <property type="protein sequence ID" value="TQF06203.1"/>
    <property type="molecule type" value="Genomic_DNA"/>
</dbReference>
<dbReference type="AlphaFoldDB" id="A0A540WB22"/>
<dbReference type="OrthoDB" id="3423180at2"/>
<proteinExistence type="predicted"/>
<dbReference type="Proteomes" id="UP000319103">
    <property type="component" value="Unassembled WGS sequence"/>
</dbReference>
<reference evidence="2 3" key="1">
    <citation type="submission" date="2019-06" db="EMBL/GenBank/DDBJ databases">
        <title>Description of Kitasatospora acidophila sp. nov. isolated from pine grove soil, and reclassification of Streptomyces novaecaesareae to Kitasatospora novaeceasareae comb. nov.</title>
        <authorList>
            <person name="Kim M.J."/>
        </authorList>
    </citation>
    <scope>NUCLEOTIDE SEQUENCE [LARGE SCALE GENOMIC DNA]</scope>
    <source>
        <strain evidence="2 3">MMS16-CNU292</strain>
    </source>
</reference>
<feature type="region of interest" description="Disordered" evidence="1">
    <location>
        <begin position="1"/>
        <end position="25"/>
    </location>
</feature>
<evidence type="ECO:0000256" key="1">
    <source>
        <dbReference type="SAM" id="MobiDB-lite"/>
    </source>
</evidence>
<name>A0A540WB22_9ACTN</name>
<protein>
    <submittedName>
        <fullName evidence="2">SCO1664 family protein</fullName>
    </submittedName>
</protein>